<evidence type="ECO:0000313" key="2">
    <source>
        <dbReference type="EMBL" id="KAL1531528.1"/>
    </source>
</evidence>
<keyword evidence="3" id="KW-1185">Reference proteome</keyword>
<gene>
    <name evidence="2" type="ORF">AAHA92_31656</name>
</gene>
<dbReference type="EMBL" id="JBEAFC010000014">
    <property type="protein sequence ID" value="KAL1531528.1"/>
    <property type="molecule type" value="Genomic_DNA"/>
</dbReference>
<feature type="compositionally biased region" description="Low complexity" evidence="1">
    <location>
        <begin position="13"/>
        <end position="50"/>
    </location>
</feature>
<name>A0ABD1FLI9_SALDI</name>
<dbReference type="Proteomes" id="UP001567538">
    <property type="component" value="Unassembled WGS sequence"/>
</dbReference>
<reference evidence="2 3" key="1">
    <citation type="submission" date="2024-06" db="EMBL/GenBank/DDBJ databases">
        <title>A chromosome level genome sequence of Diviner's sage (Salvia divinorum).</title>
        <authorList>
            <person name="Ford S.A."/>
            <person name="Ro D.-K."/>
            <person name="Ness R.W."/>
            <person name="Phillips M.A."/>
        </authorList>
    </citation>
    <scope>NUCLEOTIDE SEQUENCE [LARGE SCALE GENOMIC DNA]</scope>
    <source>
        <strain evidence="2">SAF-2024a</strain>
        <tissue evidence="2">Leaf</tissue>
    </source>
</reference>
<sequence>MKIRGRKPALGCSASLSSPSPSSSATSSDSSSITAAASSASFQDSSNSSPHPSPHRWHGLDLLVKAIHQVTAGSVIGVPYIQRRVTIRRRRRRGLDSAPFVFEELPERKSSKRVCNSKEKKNKMMKKKGFTVEVKDSVLHSWVARSELVGGQIGLTRLCFRTPQISYAEFK</sequence>
<comment type="caution">
    <text evidence="2">The sequence shown here is derived from an EMBL/GenBank/DDBJ whole genome shotgun (WGS) entry which is preliminary data.</text>
</comment>
<evidence type="ECO:0000256" key="1">
    <source>
        <dbReference type="SAM" id="MobiDB-lite"/>
    </source>
</evidence>
<protein>
    <submittedName>
        <fullName evidence="2">Uncharacterized protein</fullName>
    </submittedName>
</protein>
<dbReference type="AlphaFoldDB" id="A0ABD1FLI9"/>
<proteinExistence type="predicted"/>
<accession>A0ABD1FLI9</accession>
<evidence type="ECO:0000313" key="3">
    <source>
        <dbReference type="Proteomes" id="UP001567538"/>
    </source>
</evidence>
<feature type="region of interest" description="Disordered" evidence="1">
    <location>
        <begin position="1"/>
        <end position="55"/>
    </location>
</feature>
<organism evidence="2 3">
    <name type="scientific">Salvia divinorum</name>
    <name type="common">Maria pastora</name>
    <name type="synonym">Diviner's sage</name>
    <dbReference type="NCBI Taxonomy" id="28513"/>
    <lineage>
        <taxon>Eukaryota</taxon>
        <taxon>Viridiplantae</taxon>
        <taxon>Streptophyta</taxon>
        <taxon>Embryophyta</taxon>
        <taxon>Tracheophyta</taxon>
        <taxon>Spermatophyta</taxon>
        <taxon>Magnoliopsida</taxon>
        <taxon>eudicotyledons</taxon>
        <taxon>Gunneridae</taxon>
        <taxon>Pentapetalae</taxon>
        <taxon>asterids</taxon>
        <taxon>lamiids</taxon>
        <taxon>Lamiales</taxon>
        <taxon>Lamiaceae</taxon>
        <taxon>Nepetoideae</taxon>
        <taxon>Mentheae</taxon>
        <taxon>Salviinae</taxon>
        <taxon>Salvia</taxon>
        <taxon>Salvia subgen. Calosphace</taxon>
    </lineage>
</organism>